<sequence>MSLAFKIFLVLNSLKRGVLGLLIILEKYYLVFKEQIESRPLKTKQSFNNRV</sequence>
<evidence type="ECO:0000313" key="1">
    <source>
        <dbReference type="EMBL" id="KRL00687.1"/>
    </source>
</evidence>
<reference evidence="1 2" key="1">
    <citation type="journal article" date="2015" name="Genome Announc.">
        <title>Expanding the biotechnology potential of lactobacilli through comparative genomics of 213 strains and associated genera.</title>
        <authorList>
            <person name="Sun Z."/>
            <person name="Harris H.M."/>
            <person name="McCann A."/>
            <person name="Guo C."/>
            <person name="Argimon S."/>
            <person name="Zhang W."/>
            <person name="Yang X."/>
            <person name="Jeffery I.B."/>
            <person name="Cooney J.C."/>
            <person name="Kagawa T.F."/>
            <person name="Liu W."/>
            <person name="Song Y."/>
            <person name="Salvetti E."/>
            <person name="Wrobel A."/>
            <person name="Rasinkangas P."/>
            <person name="Parkhill J."/>
            <person name="Rea M.C."/>
            <person name="O'Sullivan O."/>
            <person name="Ritari J."/>
            <person name="Douillard F.P."/>
            <person name="Paul Ross R."/>
            <person name="Yang R."/>
            <person name="Briner A.E."/>
            <person name="Felis G.E."/>
            <person name="de Vos W.M."/>
            <person name="Barrangou R."/>
            <person name="Klaenhammer T.R."/>
            <person name="Caufield P.W."/>
            <person name="Cui Y."/>
            <person name="Zhang H."/>
            <person name="O'Toole P.W."/>
        </authorList>
    </citation>
    <scope>NUCLEOTIDE SEQUENCE [LARGE SCALE GENOMIC DNA]</scope>
    <source>
        <strain evidence="1 2">DSM 19519</strain>
    </source>
</reference>
<name>A0A0R1LYK2_9LACO</name>
<organism evidence="1 2">
    <name type="scientific">Liquorilactobacillus hordei DSM 19519</name>
    <dbReference type="NCBI Taxonomy" id="1423759"/>
    <lineage>
        <taxon>Bacteria</taxon>
        <taxon>Bacillati</taxon>
        <taxon>Bacillota</taxon>
        <taxon>Bacilli</taxon>
        <taxon>Lactobacillales</taxon>
        <taxon>Lactobacillaceae</taxon>
        <taxon>Liquorilactobacillus</taxon>
    </lineage>
</organism>
<dbReference type="PATRIC" id="fig|1423759.3.peg.291"/>
<dbReference type="Proteomes" id="UP000051448">
    <property type="component" value="Unassembled WGS sequence"/>
</dbReference>
<accession>A0A0R1LYK2</accession>
<evidence type="ECO:0000313" key="2">
    <source>
        <dbReference type="Proteomes" id="UP000051448"/>
    </source>
</evidence>
<dbReference type="AlphaFoldDB" id="A0A0R1LYK2"/>
<protein>
    <submittedName>
        <fullName evidence="1">Uncharacterized protein</fullName>
    </submittedName>
</protein>
<keyword evidence="2" id="KW-1185">Reference proteome</keyword>
<proteinExistence type="predicted"/>
<gene>
    <name evidence="1" type="ORF">FC92_GL000281</name>
</gene>
<comment type="caution">
    <text evidence="1">The sequence shown here is derived from an EMBL/GenBank/DDBJ whole genome shotgun (WGS) entry which is preliminary data.</text>
</comment>
<dbReference type="EMBL" id="AZDX01000110">
    <property type="protein sequence ID" value="KRL00687.1"/>
    <property type="molecule type" value="Genomic_DNA"/>
</dbReference>